<keyword evidence="2" id="KW-1185">Reference proteome</keyword>
<dbReference type="RefSeq" id="WP_249698275.1">
    <property type="nucleotide sequence ID" value="NZ_JAMFLX010000005.1"/>
</dbReference>
<reference evidence="1 2" key="1">
    <citation type="submission" date="2022-05" db="EMBL/GenBank/DDBJ databases">
        <authorList>
            <person name="Park J.-S."/>
        </authorList>
    </citation>
    <scope>NUCLEOTIDE SEQUENCE [LARGE SCALE GENOMIC DNA]</scope>
    <source>
        <strain evidence="1 2">2012CJ34-2</strain>
    </source>
</reference>
<accession>A0ABT0PD38</accession>
<proteinExistence type="predicted"/>
<protein>
    <submittedName>
        <fullName evidence="1">Uncharacterized protein</fullName>
    </submittedName>
</protein>
<dbReference type="Proteomes" id="UP001203338">
    <property type="component" value="Unassembled WGS sequence"/>
</dbReference>
<sequence>MVSLVQNQDIVMPVYAQPPEIKTIYQDLRAGASATDREGIAFLILTGKYLGFLPEHYASRWIKEHKMRALCPAHFNHTTPFTDITSKSTPGNLVLETFLELIDKEIQSQTA</sequence>
<gene>
    <name evidence="1" type="ORF">M3P05_04980</name>
</gene>
<organism evidence="1 2">
    <name type="scientific">Parendozoicomonas callyspongiae</name>
    <dbReference type="NCBI Taxonomy" id="2942213"/>
    <lineage>
        <taxon>Bacteria</taxon>
        <taxon>Pseudomonadati</taxon>
        <taxon>Pseudomonadota</taxon>
        <taxon>Gammaproteobacteria</taxon>
        <taxon>Oceanospirillales</taxon>
        <taxon>Endozoicomonadaceae</taxon>
        <taxon>Parendozoicomonas</taxon>
    </lineage>
</organism>
<name>A0ABT0PD38_9GAMM</name>
<evidence type="ECO:0000313" key="2">
    <source>
        <dbReference type="Proteomes" id="UP001203338"/>
    </source>
</evidence>
<dbReference type="SUPFAM" id="SSF53850">
    <property type="entry name" value="Periplasmic binding protein-like II"/>
    <property type="match status" value="1"/>
</dbReference>
<evidence type="ECO:0000313" key="1">
    <source>
        <dbReference type="EMBL" id="MCL6269297.1"/>
    </source>
</evidence>
<comment type="caution">
    <text evidence="1">The sequence shown here is derived from an EMBL/GenBank/DDBJ whole genome shotgun (WGS) entry which is preliminary data.</text>
</comment>
<dbReference type="EMBL" id="JAMFLX010000005">
    <property type="protein sequence ID" value="MCL6269297.1"/>
    <property type="molecule type" value="Genomic_DNA"/>
</dbReference>